<dbReference type="GO" id="GO:0000323">
    <property type="term" value="C:lytic vacuole"/>
    <property type="evidence" value="ECO:0007669"/>
    <property type="project" value="TreeGrafter"/>
</dbReference>
<evidence type="ECO:0000256" key="1">
    <source>
        <dbReference type="ARBA" id="ARBA00009574"/>
    </source>
</evidence>
<protein>
    <recommendedName>
        <fullName evidence="2">Autophagy-related protein 14</fullName>
    </recommendedName>
</protein>
<evidence type="ECO:0000313" key="6">
    <source>
        <dbReference type="Proteomes" id="UP000664534"/>
    </source>
</evidence>
<dbReference type="InterPro" id="IPR018791">
    <property type="entry name" value="UV_resistance/autophagy_Atg14"/>
</dbReference>
<name>A0A8H3PHU9_9LECA</name>
<feature type="compositionally biased region" description="Basic and acidic residues" evidence="4">
    <location>
        <begin position="587"/>
        <end position="600"/>
    </location>
</feature>
<dbReference type="Proteomes" id="UP000664534">
    <property type="component" value="Unassembled WGS sequence"/>
</dbReference>
<proteinExistence type="inferred from homology"/>
<dbReference type="GO" id="GO:0032991">
    <property type="term" value="C:protein-containing complex"/>
    <property type="evidence" value="ECO:0007669"/>
    <property type="project" value="UniProtKB-ARBA"/>
</dbReference>
<organism evidence="5 6">
    <name type="scientific">Imshaugia aleurites</name>
    <dbReference type="NCBI Taxonomy" id="172621"/>
    <lineage>
        <taxon>Eukaryota</taxon>
        <taxon>Fungi</taxon>
        <taxon>Dikarya</taxon>
        <taxon>Ascomycota</taxon>
        <taxon>Pezizomycotina</taxon>
        <taxon>Lecanoromycetes</taxon>
        <taxon>OSLEUM clade</taxon>
        <taxon>Lecanoromycetidae</taxon>
        <taxon>Lecanorales</taxon>
        <taxon>Lecanorineae</taxon>
        <taxon>Parmeliaceae</taxon>
        <taxon>Imshaugia</taxon>
    </lineage>
</organism>
<dbReference type="PANTHER" id="PTHR15157">
    <property type="entry name" value="UV RADIATION RESISTANCE-ASSOCIATED GENE PROTEIN"/>
    <property type="match status" value="1"/>
</dbReference>
<evidence type="ECO:0000256" key="3">
    <source>
        <dbReference type="ARBA" id="ARBA00023054"/>
    </source>
</evidence>
<dbReference type="PANTHER" id="PTHR15157:SF5">
    <property type="entry name" value="UV RADIATION RESISTANCE-ASSOCIATED GENE PROTEIN"/>
    <property type="match status" value="1"/>
</dbReference>
<feature type="region of interest" description="Disordered" evidence="4">
    <location>
        <begin position="80"/>
        <end position="130"/>
    </location>
</feature>
<keyword evidence="6" id="KW-1185">Reference proteome</keyword>
<dbReference type="OrthoDB" id="72772at2759"/>
<dbReference type="Pfam" id="PF10186">
    <property type="entry name" value="ATG14"/>
    <property type="match status" value="1"/>
</dbReference>
<sequence length="623" mass="69484">MSNQHEPKAKENAPSILHHVKGLSRERPWLLPSNRKLRHLQGISLRNIALSSSRTRTLGKTIDDESIPNALKTTAKLLSQRENKLEHSRSSSDLRSPPKTNDLAEVEDVEDPNDGAPARPKPPIKLRRSSTLNWANAPPRARQTKLEDVARERMANTWFSLHCSGMKDPIYVSEVIEKAMNPSFRFFDLNVYGPAVTRLDELTVKYWAKTENMDHYILLVELQLYLRSLQFIGKSLEGFHHPLPQNCILFHLSDGIYTSFTDLPTDGPVLATLQTSKQSHGLQPTSSFDALMRLSNLDDCIQDALSTREKLTSQISNLLEEQKQSSDIISSSSQAEQILVSTNRSLAACRKQLAATQTRRSELQASLKARRDAIISGDATQQRAQTTLASAQTNLSSRRSLLQATKSSVSGQIRRICEDLLRIYPIEPIDHKPLSFTIRGLHLPNAASPSTSPNIDPVVTAAALGIVAHVTHLLSFYLSAPLPYPPTPHGSTSTIFDPISTNMQSHAARTFPLYEKGAVTYRFEYGVFLLNSDIELLMSRQGSRMVDQRHTLPNLKYLLTVLTAGKGELPVRKKGGAKVLENGNTGEQKRASEERQEAEKSPLMNGKQPYRDIKRVADETQDT</sequence>
<dbReference type="AlphaFoldDB" id="A0A8H3PHU9"/>
<comment type="caution">
    <text evidence="5">The sequence shown here is derived from an EMBL/GenBank/DDBJ whole genome shotgun (WGS) entry which is preliminary data.</text>
</comment>
<gene>
    <name evidence="5" type="ORF">IMSHALPRED_002104</name>
</gene>
<evidence type="ECO:0000256" key="2">
    <source>
        <dbReference type="ARBA" id="ARBA00013807"/>
    </source>
</evidence>
<reference evidence="5" key="1">
    <citation type="submission" date="2021-03" db="EMBL/GenBank/DDBJ databases">
        <authorList>
            <person name="Tagirdzhanova G."/>
        </authorList>
    </citation>
    <scope>NUCLEOTIDE SEQUENCE</scope>
</reference>
<dbReference type="EMBL" id="CAJPDT010000134">
    <property type="protein sequence ID" value="CAF9940640.1"/>
    <property type="molecule type" value="Genomic_DNA"/>
</dbReference>
<keyword evidence="3" id="KW-0175">Coiled coil</keyword>
<evidence type="ECO:0000313" key="5">
    <source>
        <dbReference type="EMBL" id="CAF9940640.1"/>
    </source>
</evidence>
<comment type="similarity">
    <text evidence="1">Belongs to the ATG14 family.</text>
</comment>
<feature type="compositionally biased region" description="Basic and acidic residues" evidence="4">
    <location>
        <begin position="609"/>
        <end position="623"/>
    </location>
</feature>
<evidence type="ECO:0000256" key="4">
    <source>
        <dbReference type="SAM" id="MobiDB-lite"/>
    </source>
</evidence>
<accession>A0A8H3PHU9</accession>
<feature type="region of interest" description="Disordered" evidence="4">
    <location>
        <begin position="573"/>
        <end position="623"/>
    </location>
</feature>
<dbReference type="GO" id="GO:0035493">
    <property type="term" value="P:SNARE complex assembly"/>
    <property type="evidence" value="ECO:0007669"/>
    <property type="project" value="TreeGrafter"/>
</dbReference>
<dbReference type="GO" id="GO:0000149">
    <property type="term" value="F:SNARE binding"/>
    <property type="evidence" value="ECO:0007669"/>
    <property type="project" value="TreeGrafter"/>
</dbReference>
<feature type="compositionally biased region" description="Basic and acidic residues" evidence="4">
    <location>
        <begin position="80"/>
        <end position="92"/>
    </location>
</feature>
<dbReference type="GO" id="GO:0005768">
    <property type="term" value="C:endosome"/>
    <property type="evidence" value="ECO:0007669"/>
    <property type="project" value="TreeGrafter"/>
</dbReference>
<feature type="compositionally biased region" description="Acidic residues" evidence="4">
    <location>
        <begin position="104"/>
        <end position="113"/>
    </location>
</feature>